<dbReference type="GO" id="GO:0016491">
    <property type="term" value="F:oxidoreductase activity"/>
    <property type="evidence" value="ECO:0007669"/>
    <property type="project" value="UniProtKB-KW"/>
</dbReference>
<reference evidence="3 4" key="2">
    <citation type="submission" date="2020-02" db="EMBL/GenBank/DDBJ databases">
        <title>The new genus of Enterobacteriales.</title>
        <authorList>
            <person name="Kim I.S."/>
        </authorList>
    </citation>
    <scope>NUCLEOTIDE SEQUENCE [LARGE SCALE GENOMIC DNA]</scope>
    <source>
        <strain evidence="3 4">SAP-6</strain>
    </source>
</reference>
<dbReference type="RefSeq" id="WP_162368190.1">
    <property type="nucleotide sequence ID" value="NZ_WUBS01000019.1"/>
</dbReference>
<dbReference type="InterPro" id="IPR051267">
    <property type="entry name" value="STEAP_metalloreductase"/>
</dbReference>
<dbReference type="InterPro" id="IPR028939">
    <property type="entry name" value="P5C_Rdtase_cat_N"/>
</dbReference>
<evidence type="ECO:0000256" key="1">
    <source>
        <dbReference type="ARBA" id="ARBA00023002"/>
    </source>
</evidence>
<keyword evidence="1" id="KW-0560">Oxidoreductase</keyword>
<dbReference type="AlphaFoldDB" id="A0A845SRH6"/>
<keyword evidence="4" id="KW-1185">Reference proteome</keyword>
<dbReference type="Gene3D" id="3.40.50.720">
    <property type="entry name" value="NAD(P)-binding Rossmann-like Domain"/>
    <property type="match status" value="1"/>
</dbReference>
<evidence type="ECO:0000259" key="2">
    <source>
        <dbReference type="Pfam" id="PF03807"/>
    </source>
</evidence>
<dbReference type="SUPFAM" id="SSF51735">
    <property type="entry name" value="NAD(P)-binding Rossmann-fold domains"/>
    <property type="match status" value="1"/>
</dbReference>
<protein>
    <submittedName>
        <fullName evidence="3">NADP oxidoreductase</fullName>
    </submittedName>
</protein>
<dbReference type="Proteomes" id="UP000461443">
    <property type="component" value="Unassembled WGS sequence"/>
</dbReference>
<dbReference type="EMBL" id="WUBS01000019">
    <property type="protein sequence ID" value="NDL65476.1"/>
    <property type="molecule type" value="Genomic_DNA"/>
</dbReference>
<feature type="domain" description="Pyrroline-5-carboxylate reductase catalytic N-terminal" evidence="2">
    <location>
        <begin position="2"/>
        <end position="88"/>
    </location>
</feature>
<dbReference type="PANTHER" id="PTHR14239">
    <property type="entry name" value="DUDULIN-RELATED"/>
    <property type="match status" value="1"/>
</dbReference>
<accession>A0A845SRH6</accession>
<name>A0A845SRH6_9GAMM</name>
<dbReference type="InterPro" id="IPR036291">
    <property type="entry name" value="NAD(P)-bd_dom_sf"/>
</dbReference>
<organism evidence="3 4">
    <name type="scientific">Acerihabitans arboris</name>
    <dbReference type="NCBI Taxonomy" id="2691583"/>
    <lineage>
        <taxon>Bacteria</taxon>
        <taxon>Pseudomonadati</taxon>
        <taxon>Pseudomonadota</taxon>
        <taxon>Gammaproteobacteria</taxon>
        <taxon>Enterobacterales</taxon>
        <taxon>Pectobacteriaceae</taxon>
        <taxon>Acerihabitans</taxon>
    </lineage>
</organism>
<evidence type="ECO:0000313" key="4">
    <source>
        <dbReference type="Proteomes" id="UP000461443"/>
    </source>
</evidence>
<comment type="caution">
    <text evidence="3">The sequence shown here is derived from an EMBL/GenBank/DDBJ whole genome shotgun (WGS) entry which is preliminary data.</text>
</comment>
<gene>
    <name evidence="3" type="ORF">GRH90_22330</name>
</gene>
<reference evidence="3 4" key="1">
    <citation type="submission" date="2019-12" db="EMBL/GenBank/DDBJ databases">
        <authorList>
            <person name="Lee S.D."/>
        </authorList>
    </citation>
    <scope>NUCLEOTIDE SEQUENCE [LARGE SCALE GENOMIC DNA]</scope>
    <source>
        <strain evidence="3 4">SAP-6</strain>
    </source>
</reference>
<dbReference type="Pfam" id="PF03807">
    <property type="entry name" value="F420_oxidored"/>
    <property type="match status" value="1"/>
</dbReference>
<evidence type="ECO:0000313" key="3">
    <source>
        <dbReference type="EMBL" id="NDL65476.1"/>
    </source>
</evidence>
<sequence>MKVGFIGAGMIARAVATLMLKQGHEVMFSNSRSPDTLFTLRRTLGCEAGTPEEAAEFGDIVLVATPLKNYRSIPAAPLAGKIVLDAQNYYPERDGNIAELDNHETTTSELLARHLPNSIIVKAFNAIAAPDVEKDGRPAGSINRRALPIAGNDPEAKRVVANLIEQMGFDVVDAGPLAAGKRFEEGTAVYCVPLNSEQLKTSLAAVK</sequence>
<proteinExistence type="predicted"/>